<evidence type="ECO:0000313" key="9">
    <source>
        <dbReference type="EMBL" id="WPB83318.1"/>
    </source>
</evidence>
<keyword evidence="6 7" id="KW-0472">Membrane</keyword>
<feature type="chain" id="PRO_5046095246" description="UPF0056 membrane protein" evidence="8">
    <location>
        <begin position="19"/>
        <end position="235"/>
    </location>
</feature>
<evidence type="ECO:0000313" key="10">
    <source>
        <dbReference type="Proteomes" id="UP001305521"/>
    </source>
</evidence>
<feature type="transmembrane region" description="Helical" evidence="7">
    <location>
        <begin position="97"/>
        <end position="117"/>
    </location>
</feature>
<dbReference type="PANTHER" id="PTHR33508">
    <property type="entry name" value="UPF0056 MEMBRANE PROTEIN YHCE"/>
    <property type="match status" value="1"/>
</dbReference>
<evidence type="ECO:0000256" key="3">
    <source>
        <dbReference type="ARBA" id="ARBA00022475"/>
    </source>
</evidence>
<feature type="transmembrane region" description="Helical" evidence="7">
    <location>
        <begin position="67"/>
        <end position="85"/>
    </location>
</feature>
<evidence type="ECO:0000256" key="2">
    <source>
        <dbReference type="ARBA" id="ARBA00009784"/>
    </source>
</evidence>
<dbReference type="PANTHER" id="PTHR33508:SF1">
    <property type="entry name" value="UPF0056 MEMBRANE PROTEIN YHCE"/>
    <property type="match status" value="1"/>
</dbReference>
<keyword evidence="8" id="KW-0732">Signal</keyword>
<evidence type="ECO:0000256" key="5">
    <source>
        <dbReference type="ARBA" id="ARBA00022989"/>
    </source>
</evidence>
<keyword evidence="5 7" id="KW-1133">Transmembrane helix</keyword>
<dbReference type="InterPro" id="IPR002771">
    <property type="entry name" value="Multi_antbiot-R_MarC"/>
</dbReference>
<proteinExistence type="inferred from homology"/>
<feature type="signal peptide" evidence="8">
    <location>
        <begin position="1"/>
        <end position="18"/>
    </location>
</feature>
<dbReference type="Proteomes" id="UP001305521">
    <property type="component" value="Chromosome"/>
</dbReference>
<feature type="transmembrane region" description="Helical" evidence="7">
    <location>
        <begin position="34"/>
        <end position="55"/>
    </location>
</feature>
<protein>
    <recommendedName>
        <fullName evidence="7">UPF0056 membrane protein</fullName>
    </recommendedName>
</protein>
<comment type="subcellular location">
    <subcellularLocation>
        <location evidence="1 7">Cell membrane</location>
        <topology evidence="1 7">Multi-pass membrane protein</topology>
    </subcellularLocation>
</comment>
<reference evidence="9 10" key="1">
    <citation type="submission" date="2023-11" db="EMBL/GenBank/DDBJ databases">
        <title>Arctic aerobic anoxygenic photoheterotroph Sediminicoccus rosea KRV36 adapts its photosynthesis to long days of polar summer.</title>
        <authorList>
            <person name="Tomasch J."/>
            <person name="Kopejtka K."/>
            <person name="Bily T."/>
            <person name="Gardiner A.T."/>
            <person name="Gardian Z."/>
            <person name="Shivaramu S."/>
            <person name="Koblizek M."/>
            <person name="Engelhardt F."/>
            <person name="Kaftan D."/>
        </authorList>
    </citation>
    <scope>NUCLEOTIDE SEQUENCE [LARGE SCALE GENOMIC DNA]</scope>
    <source>
        <strain evidence="9 10">R-30</strain>
    </source>
</reference>
<name>A0ABZ0PD63_9PROT</name>
<dbReference type="Pfam" id="PF01914">
    <property type="entry name" value="MarC"/>
    <property type="match status" value="1"/>
</dbReference>
<evidence type="ECO:0000256" key="4">
    <source>
        <dbReference type="ARBA" id="ARBA00022692"/>
    </source>
</evidence>
<feature type="transmembrane region" description="Helical" evidence="7">
    <location>
        <begin position="168"/>
        <end position="190"/>
    </location>
</feature>
<gene>
    <name evidence="9" type="ORF">R9Z33_14515</name>
</gene>
<keyword evidence="4 7" id="KW-0812">Transmembrane</keyword>
<dbReference type="EMBL" id="CP137852">
    <property type="protein sequence ID" value="WPB83318.1"/>
    <property type="molecule type" value="Genomic_DNA"/>
</dbReference>
<feature type="transmembrane region" description="Helical" evidence="7">
    <location>
        <begin position="202"/>
        <end position="225"/>
    </location>
</feature>
<dbReference type="RefSeq" id="WP_318647296.1">
    <property type="nucleotide sequence ID" value="NZ_CP137852.1"/>
</dbReference>
<evidence type="ECO:0000256" key="1">
    <source>
        <dbReference type="ARBA" id="ARBA00004651"/>
    </source>
</evidence>
<comment type="similarity">
    <text evidence="2 7">Belongs to the UPF0056 (MarC) family.</text>
</comment>
<keyword evidence="10" id="KW-1185">Reference proteome</keyword>
<organism evidence="9 10">
    <name type="scientific">Sediminicoccus rosea</name>
    <dbReference type="NCBI Taxonomy" id="1225128"/>
    <lineage>
        <taxon>Bacteria</taxon>
        <taxon>Pseudomonadati</taxon>
        <taxon>Pseudomonadota</taxon>
        <taxon>Alphaproteobacteria</taxon>
        <taxon>Acetobacterales</taxon>
        <taxon>Roseomonadaceae</taxon>
        <taxon>Sediminicoccus</taxon>
    </lineage>
</organism>
<keyword evidence="3" id="KW-1003">Cell membrane</keyword>
<feature type="transmembrane region" description="Helical" evidence="7">
    <location>
        <begin position="137"/>
        <end position="162"/>
    </location>
</feature>
<accession>A0ABZ0PD63</accession>
<sequence length="235" mass="24682">MTWRLLLLGLLLAGPASAAPDAGASFTHAVPAQRIFALLFLMIGPLKILGPFVAMTRGTEPAFRRQLATRAILFSAAALVLAGSIGHQMLRNFNIPIPILALTGGLVLFLVALQTLLEQFKRPDGARAEAPRPDLALAINPLAFPTIVTPYGIAAVIIFVSLAEGDHAAQLVIAGLVGLILLLNWLAMLAAHTILKHAGTALQIFAIVLGVTQVALGLLIMLQALSATGLFTLNL</sequence>
<evidence type="ECO:0000256" key="8">
    <source>
        <dbReference type="SAM" id="SignalP"/>
    </source>
</evidence>
<evidence type="ECO:0000256" key="6">
    <source>
        <dbReference type="ARBA" id="ARBA00023136"/>
    </source>
</evidence>
<evidence type="ECO:0000256" key="7">
    <source>
        <dbReference type="RuleBase" id="RU362048"/>
    </source>
</evidence>